<dbReference type="AlphaFoldDB" id="A0AAD5YPA2"/>
<sequence length="374" mass="43406">MVQFFRIWPLSPQSSPKPASPSQRPSVSLVEGKMSIPPCYYNWIYQVLTRLPTLLINLSILCLNDLPTLHPTFIRLVSCFKAIQTVILTDLEHQSFSEVIQVVNRLPQLKVIYIEDSKWDRPARFFPSRRLRVEAFYCTIDDKHLNTDVLDWLGSLQDLSTLDHLRIDYLQSSDWNKAYHILQRCMHSLRFVNLFPSDEDFIGSLSLSGHSKLECLDISFPSLHLPSYSALFASRISQLLSPSLVYLVISPFENLDLESLTTSQSSWKDIDDALDHPKFNQLAYFVMSLSDSYEGNIDCETLRLTFQKILPQSYRRGILWAGKYFDAIGERRGEHFPEQNADFFLFRSGAAFHICKDDEREFSITQLTRSYYRM</sequence>
<gene>
    <name evidence="1" type="ORF">NLI96_g4</name>
</gene>
<dbReference type="Proteomes" id="UP001212997">
    <property type="component" value="Unassembled WGS sequence"/>
</dbReference>
<accession>A0AAD5YPA2</accession>
<protein>
    <submittedName>
        <fullName evidence="1">Uncharacterized protein</fullName>
    </submittedName>
</protein>
<name>A0AAD5YPA2_9APHY</name>
<keyword evidence="2" id="KW-1185">Reference proteome</keyword>
<reference evidence="1" key="1">
    <citation type="submission" date="2022-07" db="EMBL/GenBank/DDBJ databases">
        <title>Genome Sequence of Physisporinus lineatus.</title>
        <authorList>
            <person name="Buettner E."/>
        </authorList>
    </citation>
    <scope>NUCLEOTIDE SEQUENCE</scope>
    <source>
        <strain evidence="1">VT162</strain>
    </source>
</reference>
<comment type="caution">
    <text evidence="1">The sequence shown here is derived from an EMBL/GenBank/DDBJ whole genome shotgun (WGS) entry which is preliminary data.</text>
</comment>
<organism evidence="1 2">
    <name type="scientific">Meripilus lineatus</name>
    <dbReference type="NCBI Taxonomy" id="2056292"/>
    <lineage>
        <taxon>Eukaryota</taxon>
        <taxon>Fungi</taxon>
        <taxon>Dikarya</taxon>
        <taxon>Basidiomycota</taxon>
        <taxon>Agaricomycotina</taxon>
        <taxon>Agaricomycetes</taxon>
        <taxon>Polyporales</taxon>
        <taxon>Meripilaceae</taxon>
        <taxon>Meripilus</taxon>
    </lineage>
</organism>
<evidence type="ECO:0000313" key="2">
    <source>
        <dbReference type="Proteomes" id="UP001212997"/>
    </source>
</evidence>
<dbReference type="EMBL" id="JANAWD010000001">
    <property type="protein sequence ID" value="KAJ3492327.1"/>
    <property type="molecule type" value="Genomic_DNA"/>
</dbReference>
<evidence type="ECO:0000313" key="1">
    <source>
        <dbReference type="EMBL" id="KAJ3492327.1"/>
    </source>
</evidence>
<proteinExistence type="predicted"/>